<evidence type="ECO:0000256" key="8">
    <source>
        <dbReference type="HAMAP-Rule" id="MF_01521"/>
    </source>
</evidence>
<feature type="transmembrane region" description="Helical" evidence="8">
    <location>
        <begin position="162"/>
        <end position="179"/>
    </location>
</feature>
<dbReference type="PANTHER" id="PTHR35529">
    <property type="entry name" value="MANGANESE EFFLUX PUMP MNTP-RELATED"/>
    <property type="match status" value="1"/>
</dbReference>
<keyword evidence="7 8" id="KW-0464">Manganese</keyword>
<dbReference type="InterPro" id="IPR003810">
    <property type="entry name" value="Mntp/YtaF"/>
</dbReference>
<keyword evidence="4 8" id="KW-1133">Transmembrane helix</keyword>
<dbReference type="PANTHER" id="PTHR35529:SF1">
    <property type="entry name" value="MANGANESE EFFLUX PUMP MNTP-RELATED"/>
    <property type="match status" value="1"/>
</dbReference>
<feature type="transmembrane region" description="Helical" evidence="8">
    <location>
        <begin position="33"/>
        <end position="54"/>
    </location>
</feature>
<keyword evidence="1 8" id="KW-0813">Transport</keyword>
<sequence>MLSILLIGVGLSMDAFAVSVTSGLTVKGFGPKHAALLGIYFGGFQFLMPLIGYLLGSTVSSFVSDYAPYISFFLLAFVGIKMLVEAIRGGEAAVCTQLRHTQLLMMAIATSLDALAVGVSFAFMPEVSLLPSCLLIGCTTFVLCFAGGMVGGKIPGISCKTAGIAGGVVLCAIGIKLLIEGLAG</sequence>
<dbReference type="AlphaFoldDB" id="A0A9D1DMB6"/>
<dbReference type="GO" id="GO:0005384">
    <property type="term" value="F:manganese ion transmembrane transporter activity"/>
    <property type="evidence" value="ECO:0007669"/>
    <property type="project" value="UniProtKB-UniRule"/>
</dbReference>
<keyword evidence="3 8" id="KW-0812">Transmembrane</keyword>
<reference evidence="9" key="1">
    <citation type="submission" date="2020-10" db="EMBL/GenBank/DDBJ databases">
        <authorList>
            <person name="Gilroy R."/>
        </authorList>
    </citation>
    <scope>NUCLEOTIDE SEQUENCE</scope>
    <source>
        <strain evidence="9">ChiGjej3B3-7149</strain>
    </source>
</reference>
<feature type="transmembrane region" description="Helical" evidence="8">
    <location>
        <begin position="66"/>
        <end position="84"/>
    </location>
</feature>
<feature type="transmembrane region" description="Helical" evidence="8">
    <location>
        <begin position="6"/>
        <end position="26"/>
    </location>
</feature>
<evidence type="ECO:0000313" key="9">
    <source>
        <dbReference type="EMBL" id="HIR55466.1"/>
    </source>
</evidence>
<evidence type="ECO:0000256" key="3">
    <source>
        <dbReference type="ARBA" id="ARBA00022692"/>
    </source>
</evidence>
<evidence type="ECO:0000313" key="10">
    <source>
        <dbReference type="Proteomes" id="UP000824238"/>
    </source>
</evidence>
<dbReference type="Proteomes" id="UP000824238">
    <property type="component" value="Unassembled WGS sequence"/>
</dbReference>
<dbReference type="GO" id="GO:0005886">
    <property type="term" value="C:plasma membrane"/>
    <property type="evidence" value="ECO:0007669"/>
    <property type="project" value="UniProtKB-SubCell"/>
</dbReference>
<accession>A0A9D1DMB6</accession>
<organism evidence="9 10">
    <name type="scientific">Candidatus Scatomorpha intestinigallinarum</name>
    <dbReference type="NCBI Taxonomy" id="2840923"/>
    <lineage>
        <taxon>Bacteria</taxon>
        <taxon>Bacillati</taxon>
        <taxon>Bacillota</taxon>
        <taxon>Clostridia</taxon>
        <taxon>Eubacteriales</taxon>
        <taxon>Candidatus Scatomorpha</taxon>
    </lineage>
</organism>
<comment type="caution">
    <text evidence="9">The sequence shown here is derived from an EMBL/GenBank/DDBJ whole genome shotgun (WGS) entry which is preliminary data.</text>
</comment>
<dbReference type="InterPro" id="IPR022929">
    <property type="entry name" value="Put_MntP"/>
</dbReference>
<evidence type="ECO:0000256" key="1">
    <source>
        <dbReference type="ARBA" id="ARBA00022448"/>
    </source>
</evidence>
<evidence type="ECO:0000256" key="7">
    <source>
        <dbReference type="ARBA" id="ARBA00023211"/>
    </source>
</evidence>
<evidence type="ECO:0000256" key="4">
    <source>
        <dbReference type="ARBA" id="ARBA00022989"/>
    </source>
</evidence>
<comment type="similarity">
    <text evidence="8">Belongs to the MntP (TC 9.B.29) family.</text>
</comment>
<comment type="subcellular location">
    <subcellularLocation>
        <location evidence="8">Cell membrane</location>
        <topology evidence="8">Multi-pass membrane protein</topology>
    </subcellularLocation>
</comment>
<reference evidence="9" key="2">
    <citation type="journal article" date="2021" name="PeerJ">
        <title>Extensive microbial diversity within the chicken gut microbiome revealed by metagenomics and culture.</title>
        <authorList>
            <person name="Gilroy R."/>
            <person name="Ravi A."/>
            <person name="Getino M."/>
            <person name="Pursley I."/>
            <person name="Horton D.L."/>
            <person name="Alikhan N.F."/>
            <person name="Baker D."/>
            <person name="Gharbi K."/>
            <person name="Hall N."/>
            <person name="Watson M."/>
            <person name="Adriaenssens E.M."/>
            <person name="Foster-Nyarko E."/>
            <person name="Jarju S."/>
            <person name="Secka A."/>
            <person name="Antonio M."/>
            <person name="Oren A."/>
            <person name="Chaudhuri R.R."/>
            <person name="La Ragione R."/>
            <person name="Hildebrand F."/>
            <person name="Pallen M.J."/>
        </authorList>
    </citation>
    <scope>NUCLEOTIDE SEQUENCE</scope>
    <source>
        <strain evidence="9">ChiGjej3B3-7149</strain>
    </source>
</reference>
<dbReference type="Pfam" id="PF02659">
    <property type="entry name" value="Mntp"/>
    <property type="match status" value="1"/>
</dbReference>
<keyword evidence="2 8" id="KW-1003">Cell membrane</keyword>
<keyword evidence="5 8" id="KW-0406">Ion transport</keyword>
<comment type="function">
    <text evidence="8">Probably functions as a manganese efflux pump.</text>
</comment>
<name>A0A9D1DMB6_9FIRM</name>
<dbReference type="EMBL" id="DVHH01000185">
    <property type="protein sequence ID" value="HIR55466.1"/>
    <property type="molecule type" value="Genomic_DNA"/>
</dbReference>
<feature type="transmembrane region" description="Helical" evidence="8">
    <location>
        <begin position="129"/>
        <end position="150"/>
    </location>
</feature>
<keyword evidence="6 8" id="KW-0472">Membrane</keyword>
<evidence type="ECO:0000256" key="2">
    <source>
        <dbReference type="ARBA" id="ARBA00022475"/>
    </source>
</evidence>
<gene>
    <name evidence="8" type="primary">mntP</name>
    <name evidence="9" type="ORF">IAD36_07740</name>
</gene>
<proteinExistence type="inferred from homology"/>
<dbReference type="HAMAP" id="MF_01521">
    <property type="entry name" value="MntP_pump"/>
    <property type="match status" value="1"/>
</dbReference>
<evidence type="ECO:0000256" key="5">
    <source>
        <dbReference type="ARBA" id="ARBA00023065"/>
    </source>
</evidence>
<evidence type="ECO:0000256" key="6">
    <source>
        <dbReference type="ARBA" id="ARBA00023136"/>
    </source>
</evidence>
<feature type="transmembrane region" description="Helical" evidence="8">
    <location>
        <begin position="104"/>
        <end position="123"/>
    </location>
</feature>
<protein>
    <recommendedName>
        <fullName evidence="8">Putative manganese efflux pump MntP</fullName>
    </recommendedName>
</protein>